<dbReference type="GeneID" id="55605483"/>
<evidence type="ECO:0000313" key="2">
    <source>
        <dbReference type="Proteomes" id="UP000259602"/>
    </source>
</evidence>
<reference evidence="1 2" key="1">
    <citation type="journal article" date="2018" name="Sci. Rep.">
        <title>Characterization of LE3 and LE4, the only lytic phages known to infect the spirochete Leptospira.</title>
        <authorList>
            <person name="Schiettekatte O."/>
            <person name="Vincent A.T."/>
            <person name="Malosse C."/>
            <person name="Lechat P."/>
            <person name="Chamot-Rooke J."/>
            <person name="Veyrier F.J."/>
            <person name="Picardeau M."/>
            <person name="Bourhy P."/>
        </authorList>
    </citation>
    <scope>NUCLEOTIDE SEQUENCE [LARGE SCALE GENOMIC DNA]</scope>
</reference>
<dbReference type="KEGG" id="vg:55605483"/>
<organism evidence="1 2">
    <name type="scientific">Leptospira phage LE3</name>
    <dbReference type="NCBI Taxonomy" id="2041382"/>
    <lineage>
        <taxon>Viruses</taxon>
        <taxon>Duplodnaviria</taxon>
        <taxon>Heunggongvirae</taxon>
        <taxon>Uroviricota</taxon>
        <taxon>Caudoviricetes</taxon>
        <taxon>Nylescharonvirus</taxon>
        <taxon>Nylescharonvirus LE3</taxon>
    </lineage>
</organism>
<keyword evidence="2" id="KW-1185">Reference proteome</keyword>
<evidence type="ECO:0000313" key="1">
    <source>
        <dbReference type="EMBL" id="ATN94975.1"/>
    </source>
</evidence>
<sequence length="75" mass="8761">MNPISEFFPNPYLIVKTALNSTTRQFYMLLVKKGHLKHMPKNGIVREMFYKPEHESEALIALKTDAQARLDKKNK</sequence>
<dbReference type="Proteomes" id="UP000259602">
    <property type="component" value="Segment"/>
</dbReference>
<accession>A0A343LE65</accession>
<dbReference type="RefSeq" id="YP_009835411.1">
    <property type="nucleotide sequence ID" value="NC_048678.1"/>
</dbReference>
<dbReference type="EMBL" id="MF974396">
    <property type="protein sequence ID" value="ATN94975.1"/>
    <property type="molecule type" value="Genomic_DNA"/>
</dbReference>
<protein>
    <submittedName>
        <fullName evidence="1">Uncharacterized protein</fullName>
    </submittedName>
</protein>
<name>A0A343LE65_9CAUD</name>
<proteinExistence type="predicted"/>